<evidence type="ECO:0000313" key="3">
    <source>
        <dbReference type="Proteomes" id="UP000662931"/>
    </source>
</evidence>
<feature type="transmembrane region" description="Helical" evidence="1">
    <location>
        <begin position="43"/>
        <end position="60"/>
    </location>
</feature>
<evidence type="ECO:0000256" key="1">
    <source>
        <dbReference type="SAM" id="Phobius"/>
    </source>
</evidence>
<protein>
    <submittedName>
        <fullName evidence="2">Uncharacterized protein</fullName>
    </submittedName>
</protein>
<evidence type="ECO:0000313" key="2">
    <source>
        <dbReference type="EMBL" id="QPG75242.1"/>
    </source>
</evidence>
<dbReference type="GeneID" id="62195993"/>
<dbReference type="KEGG" id="bnn:FOA43_002592"/>
<reference evidence="2" key="1">
    <citation type="submission" date="2020-10" db="EMBL/GenBank/DDBJ databases">
        <authorList>
            <person name="Roach M.J.R."/>
        </authorList>
    </citation>
    <scope>NUCLEOTIDE SEQUENCE</scope>
    <source>
        <strain evidence="2">CBS 1945</strain>
    </source>
</reference>
<keyword evidence="1" id="KW-0812">Transmembrane</keyword>
<dbReference type="Proteomes" id="UP000662931">
    <property type="component" value="Chromosome 2"/>
</dbReference>
<gene>
    <name evidence="2" type="ORF">FOA43_002592</name>
</gene>
<keyword evidence="1" id="KW-0472">Membrane</keyword>
<dbReference type="AlphaFoldDB" id="A0A875S5C6"/>
<keyword evidence="1" id="KW-1133">Transmembrane helix</keyword>
<name>A0A875S5C6_EENNA</name>
<proteinExistence type="predicted"/>
<sequence length="158" mass="17836">MLTTLVGGARRFYSEKPGAKTEKAKTDKDGFPISESESIFNRYTGFFFGTVIAVIGYRYFNSQYKASHNGEPILSVIKKGSTLEDLKANYKSYRERVAKREELHSMMADTKVKDSNNVVTSITEVPGKVQCFSGNGQFNTIQDWTVVGPRKQKENPFR</sequence>
<dbReference type="OrthoDB" id="3983407at2759"/>
<accession>A0A875S5C6</accession>
<dbReference type="EMBL" id="CP064813">
    <property type="protein sequence ID" value="QPG75242.1"/>
    <property type="molecule type" value="Genomic_DNA"/>
</dbReference>
<keyword evidence="3" id="KW-1185">Reference proteome</keyword>
<dbReference type="RefSeq" id="XP_038778807.1">
    <property type="nucleotide sequence ID" value="XM_038922879.1"/>
</dbReference>
<organism evidence="2 3">
    <name type="scientific">Eeniella nana</name>
    <name type="common">Yeast</name>
    <name type="synonym">Brettanomyces nanus</name>
    <dbReference type="NCBI Taxonomy" id="13502"/>
    <lineage>
        <taxon>Eukaryota</taxon>
        <taxon>Fungi</taxon>
        <taxon>Dikarya</taxon>
        <taxon>Ascomycota</taxon>
        <taxon>Saccharomycotina</taxon>
        <taxon>Pichiomycetes</taxon>
        <taxon>Pichiales</taxon>
        <taxon>Pichiaceae</taxon>
        <taxon>Brettanomyces</taxon>
    </lineage>
</organism>